<comment type="caution">
    <text evidence="1">The sequence shown here is derived from an EMBL/GenBank/DDBJ whole genome shotgun (WGS) entry which is preliminary data.</text>
</comment>
<protein>
    <submittedName>
        <fullName evidence="1">DUF2764 family protein</fullName>
    </submittedName>
</protein>
<organism evidence="1 2">
    <name type="scientific">Candidatus Syntrophosphaera thermopropionivorans</name>
    <dbReference type="NCBI Taxonomy" id="2593015"/>
    <lineage>
        <taxon>Bacteria</taxon>
        <taxon>Pseudomonadati</taxon>
        <taxon>Candidatus Cloacimonadota</taxon>
        <taxon>Candidatus Cloacimonadia</taxon>
        <taxon>Candidatus Cloacimonadales</taxon>
        <taxon>Candidatus Cloacimonadaceae</taxon>
        <taxon>Candidatus Syntrophosphaera</taxon>
    </lineage>
</organism>
<reference evidence="1" key="1">
    <citation type="submission" date="2019-03" db="EMBL/GenBank/DDBJ databases">
        <title>Candidatus Syntrophosphaera thermopropionivorans: a novel player in syntrophic propionate oxidation during anaerobic digestion.</title>
        <authorList>
            <person name="Dyksma S."/>
        </authorList>
    </citation>
    <scope>NUCLEOTIDE SEQUENCE</scope>
    <source>
        <strain evidence="1">W5</strain>
    </source>
</reference>
<proteinExistence type="predicted"/>
<accession>A0AC61QIH9</accession>
<evidence type="ECO:0000313" key="2">
    <source>
        <dbReference type="Proteomes" id="UP000294588"/>
    </source>
</evidence>
<name>A0AC61QIH9_9BACT</name>
<dbReference type="EMBL" id="SMOG01000016">
    <property type="protein sequence ID" value="TDF72774.1"/>
    <property type="molecule type" value="Genomic_DNA"/>
</dbReference>
<evidence type="ECO:0000313" key="1">
    <source>
        <dbReference type="EMBL" id="TDF72774.1"/>
    </source>
</evidence>
<keyword evidence="2" id="KW-1185">Reference proteome</keyword>
<gene>
    <name evidence="1" type="ORF">E0946_05275</name>
</gene>
<sequence length="295" mass="35585">MHTQYYYFVTGLPVITIEDSKLPFSPDEFLQDAQEHITTSDFQLLRWLRLPEKVMELLNVIYNKNDMLHPVDEESIKFYNEYKEHLKERAGEPTLPVRKEFKIFPDFLHKILTELYMEEELPPYQKIKHKLLEATYEFCCKSTDDFLNQWFNFNRDMQNIIIAINGRAHNIDYVPYLIGEGDLVEKLAKVHTMDFGLGKDNELFENISRIYEQNNILYREKHYDILRWKWIDDFNFFNYFNIERILGFDAQLRMLNRWIKLEPVKGKEVFESTIDTLIKSFSFPEQFKVKSISKK</sequence>
<dbReference type="Proteomes" id="UP000294588">
    <property type="component" value="Unassembled WGS sequence"/>
</dbReference>